<reference evidence="1" key="1">
    <citation type="journal article" date="2014" name="Front. Microbiol.">
        <title>High frequency of phylogenetically diverse reductive dehalogenase-homologous genes in deep subseafloor sedimentary metagenomes.</title>
        <authorList>
            <person name="Kawai M."/>
            <person name="Futagami T."/>
            <person name="Toyoda A."/>
            <person name="Takaki Y."/>
            <person name="Nishi S."/>
            <person name="Hori S."/>
            <person name="Arai W."/>
            <person name="Tsubouchi T."/>
            <person name="Morono Y."/>
            <person name="Uchiyama I."/>
            <person name="Ito T."/>
            <person name="Fujiyama A."/>
            <person name="Inagaki F."/>
            <person name="Takami H."/>
        </authorList>
    </citation>
    <scope>NUCLEOTIDE SEQUENCE</scope>
    <source>
        <strain evidence="1">Expedition CK06-06</strain>
    </source>
</reference>
<dbReference type="EMBL" id="BART01031621">
    <property type="protein sequence ID" value="GAH16185.1"/>
    <property type="molecule type" value="Genomic_DNA"/>
</dbReference>
<accession>X1E718</accession>
<sequence length="84" mass="9775">MKKQKQEYFYFKCDTVRGELIVRLEANSKTLLDLLDATGDMKRTVLHAGETATHLPRKPRGFDEWETFRGVRWASVGFKKEVAK</sequence>
<protein>
    <submittedName>
        <fullName evidence="1">Uncharacterized protein</fullName>
    </submittedName>
</protein>
<dbReference type="AlphaFoldDB" id="X1E718"/>
<evidence type="ECO:0000313" key="1">
    <source>
        <dbReference type="EMBL" id="GAH16185.1"/>
    </source>
</evidence>
<comment type="caution">
    <text evidence="1">The sequence shown here is derived from an EMBL/GenBank/DDBJ whole genome shotgun (WGS) entry which is preliminary data.</text>
</comment>
<gene>
    <name evidence="1" type="ORF">S01H4_54887</name>
</gene>
<organism evidence="1">
    <name type="scientific">marine sediment metagenome</name>
    <dbReference type="NCBI Taxonomy" id="412755"/>
    <lineage>
        <taxon>unclassified sequences</taxon>
        <taxon>metagenomes</taxon>
        <taxon>ecological metagenomes</taxon>
    </lineage>
</organism>
<proteinExistence type="predicted"/>
<name>X1E718_9ZZZZ</name>